<dbReference type="CDD" id="cd00347">
    <property type="entry name" value="Flavin_utilizing_monoxygenases"/>
    <property type="match status" value="2"/>
</dbReference>
<organism evidence="4 5">
    <name type="scientific">Myroides marinus</name>
    <dbReference type="NCBI Taxonomy" id="703342"/>
    <lineage>
        <taxon>Bacteria</taxon>
        <taxon>Pseudomonadati</taxon>
        <taxon>Bacteroidota</taxon>
        <taxon>Flavobacteriia</taxon>
        <taxon>Flavobacteriales</taxon>
        <taxon>Flavobacteriaceae</taxon>
        <taxon>Myroides</taxon>
    </lineage>
</organism>
<protein>
    <recommendedName>
        <fullName evidence="2">Luciferase-like monooxygenase</fullName>
    </recommendedName>
</protein>
<dbReference type="EMBL" id="FNYS01000014">
    <property type="protein sequence ID" value="SEJ14698.1"/>
    <property type="molecule type" value="Genomic_DNA"/>
</dbReference>
<name>A0A1H6WCL1_9FLAO</name>
<dbReference type="NCBIfam" id="TIGR03558">
    <property type="entry name" value="oxido_grp_1"/>
    <property type="match status" value="1"/>
</dbReference>
<comment type="similarity">
    <text evidence="1">To bacterial alkanal monooxygenase alpha and beta chains.</text>
</comment>
<dbReference type="SUPFAM" id="SSF51679">
    <property type="entry name" value="Bacterial luciferase-like"/>
    <property type="match status" value="1"/>
</dbReference>
<dbReference type="Pfam" id="PF00296">
    <property type="entry name" value="Bac_luciferase"/>
    <property type="match status" value="1"/>
</dbReference>
<dbReference type="Proteomes" id="UP000183077">
    <property type="component" value="Unassembled WGS sequence"/>
</dbReference>
<evidence type="ECO:0000256" key="1">
    <source>
        <dbReference type="ARBA" id="ARBA00007789"/>
    </source>
</evidence>
<dbReference type="Gene3D" id="3.20.20.30">
    <property type="entry name" value="Luciferase-like domain"/>
    <property type="match status" value="1"/>
</dbReference>
<gene>
    <name evidence="4" type="ORF">SAMN04488018_1143</name>
</gene>
<evidence type="ECO:0000313" key="5">
    <source>
        <dbReference type="Proteomes" id="UP000183077"/>
    </source>
</evidence>
<dbReference type="PANTHER" id="PTHR30137">
    <property type="entry name" value="LUCIFERASE-LIKE MONOOXYGENASE"/>
    <property type="match status" value="1"/>
</dbReference>
<dbReference type="GO" id="GO:0005829">
    <property type="term" value="C:cytosol"/>
    <property type="evidence" value="ECO:0007669"/>
    <property type="project" value="TreeGrafter"/>
</dbReference>
<feature type="domain" description="Luciferase-like" evidence="3">
    <location>
        <begin position="34"/>
        <end position="260"/>
    </location>
</feature>
<evidence type="ECO:0000313" key="4">
    <source>
        <dbReference type="EMBL" id="SEJ14698.1"/>
    </source>
</evidence>
<dbReference type="FunFam" id="3.20.20.30:FF:000002">
    <property type="entry name" value="LLM class flavin-dependent oxidoreductase"/>
    <property type="match status" value="1"/>
</dbReference>
<dbReference type="InterPro" id="IPR011251">
    <property type="entry name" value="Luciferase-like_dom"/>
</dbReference>
<dbReference type="GO" id="GO:0016705">
    <property type="term" value="F:oxidoreductase activity, acting on paired donors, with incorporation or reduction of molecular oxygen"/>
    <property type="evidence" value="ECO:0007669"/>
    <property type="project" value="InterPro"/>
</dbReference>
<proteinExistence type="predicted"/>
<dbReference type="InterPro" id="IPR050766">
    <property type="entry name" value="Bact_Lucif_Oxidored"/>
</dbReference>
<dbReference type="InterPro" id="IPR019949">
    <property type="entry name" value="CmoO-like"/>
</dbReference>
<accession>A0A1H6WCL1</accession>
<dbReference type="PANTHER" id="PTHR30137:SF6">
    <property type="entry name" value="LUCIFERASE-LIKE MONOOXYGENASE"/>
    <property type="match status" value="1"/>
</dbReference>
<evidence type="ECO:0000256" key="2">
    <source>
        <dbReference type="ARBA" id="ARBA00074555"/>
    </source>
</evidence>
<dbReference type="AlphaFoldDB" id="A0A1H6WCL1"/>
<sequence>MYINVILCYTNNFKDKMSNHTPYSFLDLAIIGEDKSTTDTLYNVLKVAQHAEQRGFSRLWLAEHHNMPHIASSATSVLIGYIAGGTSSIRVGSGGIMLPNHPPLVIAEQFGTLEALYPNRIDLGLGRAPGTDQATALALRRNDFNAANYFPQQIEELKRFFQVNEGAKVRSFPGEGCDIPMWILGSSTDSAYLAAELGLPYAFASHFAPDHLLQAANIYRKNFVPSSQLDKPYFMPCVNVIVADTNEQADILATSFYKMFLGIIRNDRKPLQKPCESMEGNWTDYEEYVVRQKTFFSYIGDKEKVTIELRELFNAVEIDEIMITTPVYELSDRLKSIELFSELIQDM</sequence>
<dbReference type="InterPro" id="IPR036661">
    <property type="entry name" value="Luciferase-like_sf"/>
</dbReference>
<evidence type="ECO:0000259" key="3">
    <source>
        <dbReference type="Pfam" id="PF00296"/>
    </source>
</evidence>
<reference evidence="4 5" key="1">
    <citation type="submission" date="2016-10" db="EMBL/GenBank/DDBJ databases">
        <authorList>
            <person name="de Groot N.N."/>
        </authorList>
    </citation>
    <scope>NUCLEOTIDE SEQUENCE [LARGE SCALE GENOMIC DNA]</scope>
    <source>
        <strain evidence="4 5">DSM 23048</strain>
    </source>
</reference>